<dbReference type="Proteomes" id="UP000628840">
    <property type="component" value="Unassembled WGS sequence"/>
</dbReference>
<organism evidence="2 3">
    <name type="scientific">Halarchaeum grantii</name>
    <dbReference type="NCBI Taxonomy" id="1193105"/>
    <lineage>
        <taxon>Archaea</taxon>
        <taxon>Methanobacteriati</taxon>
        <taxon>Methanobacteriota</taxon>
        <taxon>Stenosarchaea group</taxon>
        <taxon>Halobacteria</taxon>
        <taxon>Halobacteriales</taxon>
        <taxon>Halobacteriaceae</taxon>
    </lineage>
</organism>
<feature type="region of interest" description="Disordered" evidence="1">
    <location>
        <begin position="1"/>
        <end position="22"/>
    </location>
</feature>
<protein>
    <submittedName>
        <fullName evidence="2">Uncharacterized protein</fullName>
    </submittedName>
</protein>
<comment type="caution">
    <text evidence="2">The sequence shown here is derived from an EMBL/GenBank/DDBJ whole genome shotgun (WGS) entry which is preliminary data.</text>
</comment>
<dbReference type="EMBL" id="BMPF01000009">
    <property type="protein sequence ID" value="GGL45144.1"/>
    <property type="molecule type" value="Genomic_DNA"/>
</dbReference>
<accession>A0A830F187</accession>
<sequence length="49" mass="5413">MSGHYDENNGILHRKYYSPPETLPGVVALETPLPKRYGATAENHSKSEG</sequence>
<name>A0A830F187_9EURY</name>
<gene>
    <name evidence="2" type="ORF">GCM10009037_30680</name>
</gene>
<reference evidence="2 3" key="1">
    <citation type="journal article" date="2019" name="Int. J. Syst. Evol. Microbiol.">
        <title>The Global Catalogue of Microorganisms (GCM) 10K type strain sequencing project: providing services to taxonomists for standard genome sequencing and annotation.</title>
        <authorList>
            <consortium name="The Broad Institute Genomics Platform"/>
            <consortium name="The Broad Institute Genome Sequencing Center for Infectious Disease"/>
            <person name="Wu L."/>
            <person name="Ma J."/>
        </authorList>
    </citation>
    <scope>NUCLEOTIDE SEQUENCE [LARGE SCALE GENOMIC DNA]</scope>
    <source>
        <strain evidence="2 3">JCM 19585</strain>
    </source>
</reference>
<dbReference type="AlphaFoldDB" id="A0A830F187"/>
<keyword evidence="3" id="KW-1185">Reference proteome</keyword>
<evidence type="ECO:0000256" key="1">
    <source>
        <dbReference type="SAM" id="MobiDB-lite"/>
    </source>
</evidence>
<evidence type="ECO:0000313" key="2">
    <source>
        <dbReference type="EMBL" id="GGL45144.1"/>
    </source>
</evidence>
<evidence type="ECO:0000313" key="3">
    <source>
        <dbReference type="Proteomes" id="UP000628840"/>
    </source>
</evidence>
<proteinExistence type="predicted"/>